<evidence type="ECO:0000313" key="2">
    <source>
        <dbReference type="Proteomes" id="UP000198660"/>
    </source>
</evidence>
<organism evidence="1 2">
    <name type="scientific">Marininema halotolerans</name>
    <dbReference type="NCBI Taxonomy" id="1155944"/>
    <lineage>
        <taxon>Bacteria</taxon>
        <taxon>Bacillati</taxon>
        <taxon>Bacillota</taxon>
        <taxon>Bacilli</taxon>
        <taxon>Bacillales</taxon>
        <taxon>Thermoactinomycetaceae</taxon>
        <taxon>Marininema</taxon>
    </lineage>
</organism>
<dbReference type="EMBL" id="FPAA01000018">
    <property type="protein sequence ID" value="SFT02576.1"/>
    <property type="molecule type" value="Genomic_DNA"/>
</dbReference>
<protein>
    <submittedName>
        <fullName evidence="1">Uncharacterized protein</fullName>
    </submittedName>
</protein>
<reference evidence="2" key="1">
    <citation type="submission" date="2016-10" db="EMBL/GenBank/DDBJ databases">
        <authorList>
            <person name="Varghese N."/>
            <person name="Submissions S."/>
        </authorList>
    </citation>
    <scope>NUCLEOTIDE SEQUENCE [LARGE SCALE GENOMIC DNA]</scope>
    <source>
        <strain evidence="2">DSM 45789</strain>
    </source>
</reference>
<sequence>MGSQYAIFDCSQFVTFDTSKPKYEKKLRRDLSNLGFKAIKRKKEMESVKLNYGKEEWHEYVLEMVDEEYMGNLGFDEWPEIEEVPNAIKKLVDVLREYVDNEWVDNLALIFIDYASEDINDDEVDREKAASHEILDVLYEHQYDQVLIMNIVKS</sequence>
<name>A0A1I6UM68_9BACL</name>
<dbReference type="RefSeq" id="WP_091839629.1">
    <property type="nucleotide sequence ID" value="NZ_FPAA01000018.1"/>
</dbReference>
<dbReference type="OrthoDB" id="6637514at2"/>
<dbReference type="Proteomes" id="UP000198660">
    <property type="component" value="Unassembled WGS sequence"/>
</dbReference>
<accession>A0A1I6UM68</accession>
<proteinExistence type="predicted"/>
<dbReference type="AlphaFoldDB" id="A0A1I6UM68"/>
<keyword evidence="2" id="KW-1185">Reference proteome</keyword>
<evidence type="ECO:0000313" key="1">
    <source>
        <dbReference type="EMBL" id="SFT02576.1"/>
    </source>
</evidence>
<gene>
    <name evidence="1" type="ORF">SAMN05444972_11825</name>
</gene>